<dbReference type="EMBL" id="MNVN01000015">
    <property type="protein sequence ID" value="OIO30707.1"/>
    <property type="molecule type" value="Genomic_DNA"/>
</dbReference>
<accession>A0A1J4V401</accession>
<evidence type="ECO:0000313" key="1">
    <source>
        <dbReference type="EMBL" id="OIO30707.1"/>
    </source>
</evidence>
<sequence>MEEIALHLLDKRMREIKERVFPLSFEDIQRDIEDIAKELDIPYSEANEFVSTALFREFIDLFDKLDRDKKK</sequence>
<reference evidence="1 2" key="1">
    <citation type="journal article" date="2016" name="Environ. Microbiol.">
        <title>Genomic resolution of a cold subsurface aquifer community provides metabolic insights for novel microbes adapted to high CO concentrations.</title>
        <authorList>
            <person name="Probst A.J."/>
            <person name="Castelle C.J."/>
            <person name="Singh A."/>
            <person name="Brown C.T."/>
            <person name="Anantharaman K."/>
            <person name="Sharon I."/>
            <person name="Hug L.A."/>
            <person name="Burstein D."/>
            <person name="Emerson J.B."/>
            <person name="Thomas B.C."/>
            <person name="Banfield J.F."/>
        </authorList>
    </citation>
    <scope>NUCLEOTIDE SEQUENCE [LARGE SCALE GENOMIC DNA]</scope>
    <source>
        <strain evidence="1">CG1_02_43_90</strain>
    </source>
</reference>
<proteinExistence type="predicted"/>
<comment type="caution">
    <text evidence="1">The sequence shown here is derived from an EMBL/GenBank/DDBJ whole genome shotgun (WGS) entry which is preliminary data.</text>
</comment>
<dbReference type="AlphaFoldDB" id="A0A1J4V401"/>
<name>A0A1J4V401_9BACT</name>
<dbReference type="Proteomes" id="UP000181992">
    <property type="component" value="Unassembled WGS sequence"/>
</dbReference>
<dbReference type="STRING" id="1805281.AUJ77_02775"/>
<evidence type="ECO:0000313" key="2">
    <source>
        <dbReference type="Proteomes" id="UP000181992"/>
    </source>
</evidence>
<gene>
    <name evidence="1" type="ORF">AUJ77_02775</name>
</gene>
<protein>
    <submittedName>
        <fullName evidence="1">Uncharacterized protein</fullName>
    </submittedName>
</protein>
<organism evidence="1 2">
    <name type="scientific">Candidatus Nomurabacteria bacterium CG1_02_43_90</name>
    <dbReference type="NCBI Taxonomy" id="1805281"/>
    <lineage>
        <taxon>Bacteria</taxon>
        <taxon>Candidatus Nomuraibacteriota</taxon>
    </lineage>
</organism>